<keyword evidence="4" id="KW-1185">Reference proteome</keyword>
<protein>
    <recommendedName>
        <fullName evidence="5">Peptidase inhibitor family I36</fullName>
    </recommendedName>
</protein>
<dbReference type="Proteomes" id="UP000054537">
    <property type="component" value="Unassembled WGS sequence"/>
</dbReference>
<name>A0A0A6WWJ6_ACTUT</name>
<dbReference type="eggNOG" id="ENOG502ZGP1">
    <property type="taxonomic scope" value="Bacteria"/>
</dbReference>
<feature type="signal peptide" evidence="2">
    <location>
        <begin position="1"/>
        <end position="20"/>
    </location>
</feature>
<organism evidence="3 4">
    <name type="scientific">Actinoplanes utahensis</name>
    <dbReference type="NCBI Taxonomy" id="1869"/>
    <lineage>
        <taxon>Bacteria</taxon>
        <taxon>Bacillati</taxon>
        <taxon>Actinomycetota</taxon>
        <taxon>Actinomycetes</taxon>
        <taxon>Micromonosporales</taxon>
        <taxon>Micromonosporaceae</taxon>
        <taxon>Actinoplanes</taxon>
    </lineage>
</organism>
<keyword evidence="2" id="KW-0732">Signal</keyword>
<accession>A0A0A6WWJ6</accession>
<feature type="region of interest" description="Disordered" evidence="1">
    <location>
        <begin position="105"/>
        <end position="125"/>
    </location>
</feature>
<feature type="chain" id="PRO_5039254084" description="Peptidase inhibitor family I36" evidence="2">
    <location>
        <begin position="21"/>
        <end position="125"/>
    </location>
</feature>
<gene>
    <name evidence="3" type="ORF">MB27_42240</name>
</gene>
<evidence type="ECO:0000313" key="4">
    <source>
        <dbReference type="Proteomes" id="UP000054537"/>
    </source>
</evidence>
<sequence length="125" mass="12739">MSLGRSVLLGTVLTATVVLGAVTPAAADAARAAAPDCSFTKTVCLFEGANYTGARLTLSSWPAGSGACISLVEHGWANRAHSAYNTNLTSAALFMNDDCLGGPNQLQPGGTPTLNSSSVRSIWVP</sequence>
<dbReference type="EMBL" id="JRTT01000140">
    <property type="protein sequence ID" value="KHD72067.1"/>
    <property type="molecule type" value="Genomic_DNA"/>
</dbReference>
<reference evidence="3 4" key="1">
    <citation type="submission" date="2014-10" db="EMBL/GenBank/DDBJ databases">
        <title>Draft genome sequence of Actinoplanes utahensis NRRL 12052.</title>
        <authorList>
            <person name="Velasco-Bucheli B."/>
            <person name="del Cerro C."/>
            <person name="Hormigo D."/>
            <person name="Garcia J.L."/>
            <person name="Acebal C."/>
            <person name="Arroyo M."/>
            <person name="de la Mata I."/>
        </authorList>
    </citation>
    <scope>NUCLEOTIDE SEQUENCE [LARGE SCALE GENOMIC DNA]</scope>
    <source>
        <strain evidence="3 4">NRRL 12052</strain>
    </source>
</reference>
<dbReference type="AlphaFoldDB" id="A0A0A6WWJ6"/>
<dbReference type="Pfam" id="PF03995">
    <property type="entry name" value="Inhibitor_I36"/>
    <property type="match status" value="1"/>
</dbReference>
<evidence type="ECO:0008006" key="5">
    <source>
        <dbReference type="Google" id="ProtNLM"/>
    </source>
</evidence>
<evidence type="ECO:0000256" key="1">
    <source>
        <dbReference type="SAM" id="MobiDB-lite"/>
    </source>
</evidence>
<proteinExistence type="predicted"/>
<comment type="caution">
    <text evidence="3">The sequence shown here is derived from an EMBL/GenBank/DDBJ whole genome shotgun (WGS) entry which is preliminary data.</text>
</comment>
<evidence type="ECO:0000256" key="2">
    <source>
        <dbReference type="SAM" id="SignalP"/>
    </source>
</evidence>
<evidence type="ECO:0000313" key="3">
    <source>
        <dbReference type="EMBL" id="KHD72067.1"/>
    </source>
</evidence>